<evidence type="ECO:0000313" key="4">
    <source>
        <dbReference type="Proteomes" id="UP000297598"/>
    </source>
</evidence>
<reference evidence="1 3" key="1">
    <citation type="submission" date="2018-06" db="EMBL/GenBank/DDBJ databases">
        <authorList>
            <consortium name="Pathogen Informatics"/>
            <person name="Doyle S."/>
        </authorList>
    </citation>
    <scope>NUCLEOTIDE SEQUENCE [LARGE SCALE GENOMIC DNA]</scope>
    <source>
        <strain evidence="1 3">NCTC13830</strain>
    </source>
</reference>
<sequence>MNIDVCGVKYNVFQVEEVDNDPSYLGLCIYRESVIQIKKSLSIERKKQVLVHEMLHAMLYEAGYDEHDEEQVKNLSIVFNQVLNQNNLKATLNELEQLSSS</sequence>
<evidence type="ECO:0000313" key="1">
    <source>
        <dbReference type="EMBL" id="SUM44648.1"/>
    </source>
</evidence>
<keyword evidence="4" id="KW-1185">Reference proteome</keyword>
<protein>
    <recommendedName>
        <fullName evidence="5">ImmA/IrrE family metallo-endopeptidase</fullName>
    </recommendedName>
</protein>
<organism evidence="1 3">
    <name type="scientific">Staphylococcus petrasii</name>
    <dbReference type="NCBI Taxonomy" id="1276936"/>
    <lineage>
        <taxon>Bacteria</taxon>
        <taxon>Bacillati</taxon>
        <taxon>Bacillota</taxon>
        <taxon>Bacilli</taxon>
        <taxon>Bacillales</taxon>
        <taxon>Staphylococcaceae</taxon>
        <taxon>Staphylococcus</taxon>
    </lineage>
</organism>
<name>A0A380G338_9STAP</name>
<dbReference type="Proteomes" id="UP000297598">
    <property type="component" value="Unassembled WGS sequence"/>
</dbReference>
<evidence type="ECO:0000313" key="3">
    <source>
        <dbReference type="Proteomes" id="UP000254047"/>
    </source>
</evidence>
<reference evidence="2 4" key="2">
    <citation type="submission" date="2019-04" db="EMBL/GenBank/DDBJ databases">
        <title>Genomic characterization of Staphylococcus petrasii strains.</title>
        <authorList>
            <person name="Vrbovska V."/>
            <person name="Kovarovic V."/>
            <person name="Maslanova I."/>
            <person name="Indrakova A."/>
            <person name="Petras P."/>
            <person name="Sedo O."/>
            <person name="Svec P."/>
            <person name="Fisarova L."/>
            <person name="Sedlacek I."/>
            <person name="Doskar J."/>
            <person name="Pantucek R."/>
        </authorList>
    </citation>
    <scope>NUCLEOTIDE SEQUENCE [LARGE SCALE GENOMIC DNA]</scope>
    <source>
        <strain evidence="2 4">P5404</strain>
    </source>
</reference>
<evidence type="ECO:0008006" key="5">
    <source>
        <dbReference type="Google" id="ProtNLM"/>
    </source>
</evidence>
<proteinExistence type="predicted"/>
<dbReference type="RefSeq" id="WP_103297519.1">
    <property type="nucleotide sequence ID" value="NZ_PPQT01000025.1"/>
</dbReference>
<dbReference type="EMBL" id="UHDO01000001">
    <property type="protein sequence ID" value="SUM44648.1"/>
    <property type="molecule type" value="Genomic_DNA"/>
</dbReference>
<dbReference type="EMBL" id="SRLS01000048">
    <property type="protein sequence ID" value="TGE14310.1"/>
    <property type="molecule type" value="Genomic_DNA"/>
</dbReference>
<gene>
    <name evidence="2" type="ORF">BJR09_12910</name>
    <name evidence="1" type="ORF">NCTC13830_02056</name>
</gene>
<dbReference type="Proteomes" id="UP000254047">
    <property type="component" value="Unassembled WGS sequence"/>
</dbReference>
<dbReference type="OrthoDB" id="2140771at2"/>
<dbReference type="AlphaFoldDB" id="A0A380G338"/>
<evidence type="ECO:0000313" key="2">
    <source>
        <dbReference type="EMBL" id="TGE14310.1"/>
    </source>
</evidence>
<accession>A0A380G338</accession>